<evidence type="ECO:0000313" key="3">
    <source>
        <dbReference type="Proteomes" id="UP000410492"/>
    </source>
</evidence>
<name>A0A653CDP4_CALMS</name>
<gene>
    <name evidence="2" type="ORF">CALMAC_LOCUS8276</name>
</gene>
<evidence type="ECO:0000259" key="1">
    <source>
        <dbReference type="PROSITE" id="PS50042"/>
    </source>
</evidence>
<evidence type="ECO:0000313" key="2">
    <source>
        <dbReference type="EMBL" id="VEN46047.1"/>
    </source>
</evidence>
<dbReference type="Gene3D" id="2.60.120.10">
    <property type="entry name" value="Jelly Rolls"/>
    <property type="match status" value="1"/>
</dbReference>
<dbReference type="GO" id="GO:0005249">
    <property type="term" value="F:voltage-gated potassium channel activity"/>
    <property type="evidence" value="ECO:0007669"/>
    <property type="project" value="TreeGrafter"/>
</dbReference>
<feature type="domain" description="Cyclic nucleotide-binding" evidence="1">
    <location>
        <begin position="27"/>
        <end position="146"/>
    </location>
</feature>
<dbReference type="Proteomes" id="UP000410492">
    <property type="component" value="Unassembled WGS sequence"/>
</dbReference>
<keyword evidence="3" id="KW-1185">Reference proteome</keyword>
<dbReference type="GO" id="GO:0035725">
    <property type="term" value="P:sodium ion transmembrane transport"/>
    <property type="evidence" value="ECO:0007669"/>
    <property type="project" value="TreeGrafter"/>
</dbReference>
<feature type="non-terminal residue" evidence="2">
    <location>
        <position position="1"/>
    </location>
</feature>
<dbReference type="InterPro" id="IPR051413">
    <property type="entry name" value="K/Na_HCN_channel"/>
</dbReference>
<protein>
    <recommendedName>
        <fullName evidence="1">Cyclic nucleotide-binding domain-containing protein</fullName>
    </recommendedName>
</protein>
<dbReference type="SUPFAM" id="SSF51206">
    <property type="entry name" value="cAMP-binding domain-like"/>
    <property type="match status" value="1"/>
</dbReference>
<dbReference type="GO" id="GO:0003254">
    <property type="term" value="P:regulation of membrane depolarization"/>
    <property type="evidence" value="ECO:0007669"/>
    <property type="project" value="TreeGrafter"/>
</dbReference>
<dbReference type="PROSITE" id="PS50042">
    <property type="entry name" value="CNMP_BINDING_3"/>
    <property type="match status" value="1"/>
</dbReference>
<dbReference type="CDD" id="cd00038">
    <property type="entry name" value="CAP_ED"/>
    <property type="match status" value="1"/>
</dbReference>
<proteinExistence type="predicted"/>
<dbReference type="Pfam" id="PF00027">
    <property type="entry name" value="cNMP_binding"/>
    <property type="match status" value="1"/>
</dbReference>
<dbReference type="GO" id="GO:0098855">
    <property type="term" value="C:HCN channel complex"/>
    <property type="evidence" value="ECO:0007669"/>
    <property type="project" value="TreeGrafter"/>
</dbReference>
<dbReference type="OrthoDB" id="2021138at2759"/>
<dbReference type="InterPro" id="IPR018490">
    <property type="entry name" value="cNMP-bd_dom_sf"/>
</dbReference>
<dbReference type="PANTHER" id="PTHR45689:SF14">
    <property type="entry name" value="CYCLIC NUCLEOTIDE-GATED CATION CHANNEL SUBUNIT A-LIKE PROTEIN"/>
    <property type="match status" value="1"/>
</dbReference>
<accession>A0A653CDP4</accession>
<dbReference type="EMBL" id="CAACVG010007560">
    <property type="protein sequence ID" value="VEN46047.1"/>
    <property type="molecule type" value="Genomic_DNA"/>
</dbReference>
<sequence>IFKTISEYLRYELFLYGARRLVDRNHQLRTLSNPVLGAFIAEMKSETYLPNDVICKLGAQVKNVYFINFGAVAIIDKFGSELCHLDDGHAFGFMYLALPEVRDASPIEVVAAELSDIYSMHRQRFERFLAEHPDMRRNFEAAAQERVEIFKKYMGQLRGVDLMTEIRSQRLLEERRKRPRMPEVV</sequence>
<dbReference type="SMART" id="SM00100">
    <property type="entry name" value="cNMP"/>
    <property type="match status" value="1"/>
</dbReference>
<dbReference type="InterPro" id="IPR014710">
    <property type="entry name" value="RmlC-like_jellyroll"/>
</dbReference>
<dbReference type="AlphaFoldDB" id="A0A653CDP4"/>
<dbReference type="InterPro" id="IPR000595">
    <property type="entry name" value="cNMP-bd_dom"/>
</dbReference>
<organism evidence="2 3">
    <name type="scientific">Callosobruchus maculatus</name>
    <name type="common">Southern cowpea weevil</name>
    <name type="synonym">Pulse bruchid</name>
    <dbReference type="NCBI Taxonomy" id="64391"/>
    <lineage>
        <taxon>Eukaryota</taxon>
        <taxon>Metazoa</taxon>
        <taxon>Ecdysozoa</taxon>
        <taxon>Arthropoda</taxon>
        <taxon>Hexapoda</taxon>
        <taxon>Insecta</taxon>
        <taxon>Pterygota</taxon>
        <taxon>Neoptera</taxon>
        <taxon>Endopterygota</taxon>
        <taxon>Coleoptera</taxon>
        <taxon>Polyphaga</taxon>
        <taxon>Cucujiformia</taxon>
        <taxon>Chrysomeloidea</taxon>
        <taxon>Chrysomelidae</taxon>
        <taxon>Bruchinae</taxon>
        <taxon>Bruchini</taxon>
        <taxon>Callosobruchus</taxon>
    </lineage>
</organism>
<reference evidence="2 3" key="1">
    <citation type="submission" date="2019-01" db="EMBL/GenBank/DDBJ databases">
        <authorList>
            <person name="Sayadi A."/>
        </authorList>
    </citation>
    <scope>NUCLEOTIDE SEQUENCE [LARGE SCALE GENOMIC DNA]</scope>
</reference>
<dbReference type="PANTHER" id="PTHR45689">
    <property type="entry name" value="I[[H]] CHANNEL, ISOFORM E"/>
    <property type="match status" value="1"/>
</dbReference>